<comment type="caution">
    <text evidence="3">The sequence shown here is derived from an EMBL/GenBank/DDBJ whole genome shotgun (WGS) entry which is preliminary data.</text>
</comment>
<keyword evidence="4" id="KW-1185">Reference proteome</keyword>
<organism evidence="3 4">
    <name type="scientific">Seminavis robusta</name>
    <dbReference type="NCBI Taxonomy" id="568900"/>
    <lineage>
        <taxon>Eukaryota</taxon>
        <taxon>Sar</taxon>
        <taxon>Stramenopiles</taxon>
        <taxon>Ochrophyta</taxon>
        <taxon>Bacillariophyta</taxon>
        <taxon>Bacillariophyceae</taxon>
        <taxon>Bacillariophycidae</taxon>
        <taxon>Naviculales</taxon>
        <taxon>Naviculaceae</taxon>
        <taxon>Seminavis</taxon>
    </lineage>
</organism>
<evidence type="ECO:0000313" key="3">
    <source>
        <dbReference type="EMBL" id="CAB9507823.1"/>
    </source>
</evidence>
<accession>A0A9N8HEW3</accession>
<protein>
    <submittedName>
        <fullName evidence="3">Uncharacterized protein</fullName>
    </submittedName>
</protein>
<feature type="region of interest" description="Disordered" evidence="2">
    <location>
        <begin position="419"/>
        <end position="449"/>
    </location>
</feature>
<feature type="coiled-coil region" evidence="1">
    <location>
        <begin position="93"/>
        <end position="193"/>
    </location>
</feature>
<dbReference type="EMBL" id="CAICTM010000321">
    <property type="protein sequence ID" value="CAB9507823.1"/>
    <property type="molecule type" value="Genomic_DNA"/>
</dbReference>
<reference evidence="3" key="1">
    <citation type="submission" date="2020-06" db="EMBL/GenBank/DDBJ databases">
        <authorList>
            <consortium name="Plant Systems Biology data submission"/>
        </authorList>
    </citation>
    <scope>NUCLEOTIDE SEQUENCE</scope>
    <source>
        <strain evidence="3">D6</strain>
    </source>
</reference>
<feature type="region of interest" description="Disordered" evidence="2">
    <location>
        <begin position="391"/>
        <end position="410"/>
    </location>
</feature>
<dbReference type="Proteomes" id="UP001153069">
    <property type="component" value="Unassembled WGS sequence"/>
</dbReference>
<dbReference type="OrthoDB" id="46074at2759"/>
<sequence>MMLTSRFVAQRSLRRVVPPSIQSTTRSTGPILGCGALRQYSPTGTKLNDEAVQKDEEEAPLFTKKDKKAAARDYNSRRANYRRHVSVLRKQYFAEYEKEMAAERARVDAEREEVTRRKLERQRLKNVRSARNAVLMEEARQQRAREFEAHLAKMQKVRDETKRRYQYARQSVIQELEAAAAQWLTSVEEVEAAFTHEAEQQLWAYPGGVLGEANPSVDSHFWQYESHTNHLDKTFQSPRELLLEDLLKRVYDDASIDYENYWTTSRIQERDAVVLKAKLRALVRAEGRRSLLSRQQELLLGYYETKEDEVPKRMPAPNVKILANIRAQEKEGVEILMNDPTKFFTFENQSTEGEGDTVYSGPTLGAPMGIRDPLRDGTPGNSVFPIGVAVTPKQDNRTQREKKRQEREQKMWEAAQAAKEASLEGGDDDDVYDANETISYDDNNWESDDEEWRKGLDPVEDADIINVPIEKRFSEADIKWVVAQLELRTEHLQGQLAREVDSSMQRLRTQAEDDTPDAMRNLTNDQVLALAEFVASNDLAQLSADEATNALKEIPCLEDVDLKGLVELMKSAD</sequence>
<dbReference type="AlphaFoldDB" id="A0A9N8HEW3"/>
<evidence type="ECO:0000256" key="1">
    <source>
        <dbReference type="SAM" id="Coils"/>
    </source>
</evidence>
<keyword evidence="1" id="KW-0175">Coiled coil</keyword>
<proteinExistence type="predicted"/>
<gene>
    <name evidence="3" type="ORF">SEMRO_322_G116910.1</name>
</gene>
<feature type="compositionally biased region" description="Basic and acidic residues" evidence="2">
    <location>
        <begin position="394"/>
        <end position="410"/>
    </location>
</feature>
<name>A0A9N8HEW3_9STRA</name>
<evidence type="ECO:0000313" key="4">
    <source>
        <dbReference type="Proteomes" id="UP001153069"/>
    </source>
</evidence>
<evidence type="ECO:0000256" key="2">
    <source>
        <dbReference type="SAM" id="MobiDB-lite"/>
    </source>
</evidence>